<dbReference type="Proteomes" id="UP001148786">
    <property type="component" value="Unassembled WGS sequence"/>
</dbReference>
<gene>
    <name evidence="2" type="ORF">NLJ89_g478</name>
</gene>
<evidence type="ECO:0000313" key="3">
    <source>
        <dbReference type="Proteomes" id="UP001148786"/>
    </source>
</evidence>
<protein>
    <submittedName>
        <fullName evidence="2">Uncharacterized protein</fullName>
    </submittedName>
</protein>
<name>A0A9W8TGF6_9AGAR</name>
<feature type="compositionally biased region" description="Low complexity" evidence="1">
    <location>
        <begin position="17"/>
        <end position="44"/>
    </location>
</feature>
<feature type="region of interest" description="Disordered" evidence="1">
    <location>
        <begin position="1"/>
        <end position="116"/>
    </location>
</feature>
<dbReference type="EMBL" id="JANKHO010000018">
    <property type="protein sequence ID" value="KAJ3517470.1"/>
    <property type="molecule type" value="Genomic_DNA"/>
</dbReference>
<feature type="compositionally biased region" description="Polar residues" evidence="1">
    <location>
        <begin position="45"/>
        <end position="55"/>
    </location>
</feature>
<dbReference type="AlphaFoldDB" id="A0A9W8TGF6"/>
<feature type="compositionally biased region" description="Low complexity" evidence="1">
    <location>
        <begin position="129"/>
        <end position="145"/>
    </location>
</feature>
<proteinExistence type="predicted"/>
<feature type="region of interest" description="Disordered" evidence="1">
    <location>
        <begin position="129"/>
        <end position="159"/>
    </location>
</feature>
<reference evidence="2" key="1">
    <citation type="submission" date="2022-07" db="EMBL/GenBank/DDBJ databases">
        <title>Genome Sequence of Agrocybe chaxingu.</title>
        <authorList>
            <person name="Buettner E."/>
        </authorList>
    </citation>
    <scope>NUCLEOTIDE SEQUENCE</scope>
    <source>
        <strain evidence="2">MP-N11</strain>
    </source>
</reference>
<accession>A0A9W8TGF6</accession>
<comment type="caution">
    <text evidence="2">The sequence shown here is derived from an EMBL/GenBank/DDBJ whole genome shotgun (WGS) entry which is preliminary data.</text>
</comment>
<sequence>MSFPPAPRSPLIPRAPSSTVSVSTESATGVSGSSLPSSLHAASLRDSQSVSQHQGTWVVPDQGDGGTKMKMKAKAKAGAGVKTQAEGETIGISREDPVQTFPAPSSGDGAVGGTDGELHGVEALVESLAIASSSSTSASPSTPTQEPTPPTPTPPVHPFAHTTAKLELLPSSSSRTKHGIDVEEEARLYAAFDADDAYGYKEDGYDGDDGAYEEATDDVRVFLSLVARCRCAD</sequence>
<keyword evidence="3" id="KW-1185">Reference proteome</keyword>
<evidence type="ECO:0000313" key="2">
    <source>
        <dbReference type="EMBL" id="KAJ3517470.1"/>
    </source>
</evidence>
<organism evidence="2 3">
    <name type="scientific">Agrocybe chaxingu</name>
    <dbReference type="NCBI Taxonomy" id="84603"/>
    <lineage>
        <taxon>Eukaryota</taxon>
        <taxon>Fungi</taxon>
        <taxon>Dikarya</taxon>
        <taxon>Basidiomycota</taxon>
        <taxon>Agaricomycotina</taxon>
        <taxon>Agaricomycetes</taxon>
        <taxon>Agaricomycetidae</taxon>
        <taxon>Agaricales</taxon>
        <taxon>Agaricineae</taxon>
        <taxon>Strophariaceae</taxon>
        <taxon>Agrocybe</taxon>
    </lineage>
</organism>
<feature type="compositionally biased region" description="Pro residues" evidence="1">
    <location>
        <begin position="1"/>
        <end position="10"/>
    </location>
</feature>
<evidence type="ECO:0000256" key="1">
    <source>
        <dbReference type="SAM" id="MobiDB-lite"/>
    </source>
</evidence>
<feature type="compositionally biased region" description="Pro residues" evidence="1">
    <location>
        <begin position="146"/>
        <end position="157"/>
    </location>
</feature>